<sequence length="203" mass="22578">MQLEKDDDHCLICCSSPSNDLEVRPSCGTNLTLLGWAGRKSFSMIHGTEQESTDEETTLRMFRSLGSGSTPGKIYKKSPALNGSRRRSDSNELGSFPQKYLRIYKRLAKSGRTDSSAPPAMPEPDYMDNVEDTPSPDCDEAKFGLDSGLESESSSSSCTGFNTSELDGSAVPCRWQLPSSSLYNEEKVNYERLFILRCHHRLE</sequence>
<feature type="region of interest" description="Disordered" evidence="1">
    <location>
        <begin position="64"/>
        <end position="93"/>
    </location>
</feature>
<name>A0A1Y3EX68_9BILA</name>
<dbReference type="AlphaFoldDB" id="A0A1Y3EX68"/>
<organism evidence="2 3">
    <name type="scientific">Trichinella nativa</name>
    <dbReference type="NCBI Taxonomy" id="6335"/>
    <lineage>
        <taxon>Eukaryota</taxon>
        <taxon>Metazoa</taxon>
        <taxon>Ecdysozoa</taxon>
        <taxon>Nematoda</taxon>
        <taxon>Enoplea</taxon>
        <taxon>Dorylaimia</taxon>
        <taxon>Trichinellida</taxon>
        <taxon>Trichinellidae</taxon>
        <taxon>Trichinella</taxon>
    </lineage>
</organism>
<dbReference type="EMBL" id="LVZM01000383">
    <property type="protein sequence ID" value="OUC49772.1"/>
    <property type="molecule type" value="Genomic_DNA"/>
</dbReference>
<proteinExistence type="predicted"/>
<protein>
    <submittedName>
        <fullName evidence="2">Uncharacterized protein</fullName>
    </submittedName>
</protein>
<evidence type="ECO:0000313" key="2">
    <source>
        <dbReference type="EMBL" id="OUC49772.1"/>
    </source>
</evidence>
<evidence type="ECO:0000313" key="3">
    <source>
        <dbReference type="Proteomes" id="UP000243006"/>
    </source>
</evidence>
<comment type="caution">
    <text evidence="2">The sequence shown here is derived from an EMBL/GenBank/DDBJ whole genome shotgun (WGS) entry which is preliminary data.</text>
</comment>
<gene>
    <name evidence="2" type="ORF">D917_00940</name>
</gene>
<feature type="compositionally biased region" description="Low complexity" evidence="1">
    <location>
        <begin position="144"/>
        <end position="157"/>
    </location>
</feature>
<reference evidence="2 3" key="1">
    <citation type="submission" date="2015-04" db="EMBL/GenBank/DDBJ databases">
        <title>Draft genome of the roundworm Trichinella nativa.</title>
        <authorList>
            <person name="Mitreva M."/>
        </authorList>
    </citation>
    <scope>NUCLEOTIDE SEQUENCE [LARGE SCALE GENOMIC DNA]</scope>
    <source>
        <strain evidence="2 3">ISS45</strain>
    </source>
</reference>
<dbReference type="Proteomes" id="UP000243006">
    <property type="component" value="Unassembled WGS sequence"/>
</dbReference>
<accession>A0A1Y3EX68</accession>
<feature type="region of interest" description="Disordered" evidence="1">
    <location>
        <begin position="110"/>
        <end position="168"/>
    </location>
</feature>
<evidence type="ECO:0000256" key="1">
    <source>
        <dbReference type="SAM" id="MobiDB-lite"/>
    </source>
</evidence>